<keyword evidence="2" id="KW-0472">Membrane</keyword>
<reference evidence="3 4" key="1">
    <citation type="submission" date="2019-10" db="EMBL/GenBank/DDBJ databases">
        <title>Glycomyces albidus sp. nov., a novel actinomycete isolated from rhizosphere soil of wheat (Triticum aestivum L.).</title>
        <authorList>
            <person name="Qian L."/>
        </authorList>
    </citation>
    <scope>NUCLEOTIDE SEQUENCE [LARGE SCALE GENOMIC DNA]</scope>
    <source>
        <strain evidence="3 4">NEAU-7082</strain>
    </source>
</reference>
<sequence length="471" mass="49058">MHPHDAPDLLRRARPDTPPDRAALDLDRIVRDGYRARRRSLAVLGAATSAGIASVAAVLALAVSGPPPADADPMRDGAVAGGAGDSAMSGYPFEPDEEFGTAAERSRIGEAAAAAFGDLIAESGLLGGSEPELDFGAVQTPGNYGQTWLRSFAVQLQSEGGDEEVVLRIESLLPGGWTPEPGPATDQVFPQHLISAAGAPWYEDADWTDELTTTELDDGRVMHVVDHECAFEAAVAYPNGTGLRASWDMGCGRPAPEHPVALEDFTAAVEAMPEFDFDTTGLAPVGDLVDVPVGWTYDPDWDAGAQAGVDATADAARAALEAARPGAYLGEGVPVQIGDSIYGAAVTRTYVASGEYPAEHGDVGFDLRYLLPGGWLPGIADPPGSGPYPVACQDGFTCTQTTDDDGTTWAVAESEEDPGEMEVVRFDPDGWAVGLRAASEIALDAGALADLLRAMPAPVYDTGEVPTVPAE</sequence>
<gene>
    <name evidence="3" type="ORF">GFD30_11660</name>
</gene>
<organism evidence="3 4">
    <name type="scientific">Glycomyces albidus</name>
    <dbReference type="NCBI Taxonomy" id="2656774"/>
    <lineage>
        <taxon>Bacteria</taxon>
        <taxon>Bacillati</taxon>
        <taxon>Actinomycetota</taxon>
        <taxon>Actinomycetes</taxon>
        <taxon>Glycomycetales</taxon>
        <taxon>Glycomycetaceae</taxon>
        <taxon>Glycomyces</taxon>
    </lineage>
</organism>
<dbReference type="EMBL" id="WIAO01000012">
    <property type="protein sequence ID" value="MQM26222.1"/>
    <property type="molecule type" value="Genomic_DNA"/>
</dbReference>
<proteinExistence type="predicted"/>
<keyword evidence="4" id="KW-1185">Reference proteome</keyword>
<dbReference type="RefSeq" id="WP_153025395.1">
    <property type="nucleotide sequence ID" value="NZ_WIAO01000012.1"/>
</dbReference>
<keyword evidence="2" id="KW-0812">Transmembrane</keyword>
<feature type="region of interest" description="Disordered" evidence="1">
    <location>
        <begin position="1"/>
        <end position="20"/>
    </location>
</feature>
<evidence type="ECO:0000313" key="4">
    <source>
        <dbReference type="Proteomes" id="UP000477750"/>
    </source>
</evidence>
<protein>
    <submittedName>
        <fullName evidence="3">Uncharacterized protein</fullName>
    </submittedName>
</protein>
<feature type="transmembrane region" description="Helical" evidence="2">
    <location>
        <begin position="41"/>
        <end position="63"/>
    </location>
</feature>
<evidence type="ECO:0000313" key="3">
    <source>
        <dbReference type="EMBL" id="MQM26222.1"/>
    </source>
</evidence>
<name>A0A6L5G956_9ACTN</name>
<accession>A0A6L5G956</accession>
<evidence type="ECO:0000256" key="2">
    <source>
        <dbReference type="SAM" id="Phobius"/>
    </source>
</evidence>
<dbReference type="AlphaFoldDB" id="A0A6L5G956"/>
<dbReference type="Proteomes" id="UP000477750">
    <property type="component" value="Unassembled WGS sequence"/>
</dbReference>
<comment type="caution">
    <text evidence="3">The sequence shown here is derived from an EMBL/GenBank/DDBJ whole genome shotgun (WGS) entry which is preliminary data.</text>
</comment>
<keyword evidence="2" id="KW-1133">Transmembrane helix</keyword>
<evidence type="ECO:0000256" key="1">
    <source>
        <dbReference type="SAM" id="MobiDB-lite"/>
    </source>
</evidence>